<dbReference type="GO" id="GO:0006537">
    <property type="term" value="P:glutamate biosynthetic process"/>
    <property type="evidence" value="ECO:0007669"/>
    <property type="project" value="InterPro"/>
</dbReference>
<dbReference type="PIRSF" id="PIRSF006429">
    <property type="entry name" value="GOGAT_lg_2"/>
    <property type="match status" value="1"/>
</dbReference>
<dbReference type="InterPro" id="IPR002932">
    <property type="entry name" value="Glu_synthdom"/>
</dbReference>
<keyword evidence="6" id="KW-1185">Reference proteome</keyword>
<dbReference type="CDD" id="cd02808">
    <property type="entry name" value="GltS_FMN"/>
    <property type="match status" value="1"/>
</dbReference>
<evidence type="ECO:0000256" key="2">
    <source>
        <dbReference type="PIRNR" id="PIRNR006429"/>
    </source>
</evidence>
<dbReference type="PANTHER" id="PTHR43819">
    <property type="entry name" value="ARCHAEAL-TYPE GLUTAMATE SYNTHASE [NADPH]"/>
    <property type="match status" value="1"/>
</dbReference>
<protein>
    <submittedName>
        <fullName evidence="5">FMN-binding glutamate synthase family protein</fullName>
    </submittedName>
</protein>
<evidence type="ECO:0000313" key="6">
    <source>
        <dbReference type="Proteomes" id="UP000559010"/>
    </source>
</evidence>
<proteinExistence type="inferred from homology"/>
<comment type="caution">
    <text evidence="5">The sequence shown here is derived from an EMBL/GenBank/DDBJ whole genome shotgun (WGS) entry which is preliminary data.</text>
</comment>
<dbReference type="AlphaFoldDB" id="A0A848J3W9"/>
<evidence type="ECO:0000313" key="5">
    <source>
        <dbReference type="EMBL" id="NMM50018.1"/>
    </source>
</evidence>
<evidence type="ECO:0000256" key="1">
    <source>
        <dbReference type="ARBA" id="ARBA00009716"/>
    </source>
</evidence>
<dbReference type="EMBL" id="JABBNU010000010">
    <property type="protein sequence ID" value="NMM50018.1"/>
    <property type="molecule type" value="Genomic_DNA"/>
</dbReference>
<dbReference type="GO" id="GO:0015930">
    <property type="term" value="F:glutamate synthase activity"/>
    <property type="evidence" value="ECO:0007669"/>
    <property type="project" value="InterPro"/>
</dbReference>
<accession>A0A848J3W9</accession>
<evidence type="ECO:0000256" key="3">
    <source>
        <dbReference type="SAM" id="Phobius"/>
    </source>
</evidence>
<dbReference type="InterPro" id="IPR024188">
    <property type="entry name" value="GltB"/>
</dbReference>
<dbReference type="InterPro" id="IPR027283">
    <property type="entry name" value="YerD"/>
</dbReference>
<gene>
    <name evidence="5" type="ORF">HH304_16545</name>
</gene>
<keyword evidence="3" id="KW-0812">Transmembrane</keyword>
<feature type="transmembrane region" description="Helical" evidence="3">
    <location>
        <begin position="28"/>
        <end position="46"/>
    </location>
</feature>
<sequence>MRKSFIYTSLLLLILLIVLGLWVNKLFITVLLVLSPVFLLGWYDILQPWHSIKRNFPIVGRLRYVLESMGPKVYQYFIEGETNGTPINRNLRSLVYQRAKNTVDTLPFGTRELVYEEGYEWMNHSIDPLALEDIPEDIRITIGGKQCKKPYSASILNISAMSYGSLSANAILALNGGAKKGGFAHNTGEGGISRHHLNYEGDLIWQIGTGYFGCRTHEGDFDEEMFKQNAAAESVKMIELKLSQGAKPGHGGILPAKKNNAEIASIRGVKPHTQVVSPPYHKEFKGKGHRGLLEFVERLRNASGGKPVGFKMCMGNPVEFEALCDEILNSGIYPDYITIDGGEGGTGAAPLEFSNSVGMPFKEGLSTAYTILVRKGLKDEIVLGCSGKIVTGFDIFRAFALGADFCYSARAMMLAIGCIQALECNLNTCPSGVATQDPFLTQGLVVKHKIDRVSNFHKETLHSFRELLASAGLKDTKQITRDHIFRRVTLSEIKTYTDIYGKAYD</sequence>
<dbReference type="PIRSF" id="PIRSF500060">
    <property type="entry name" value="UCP500060"/>
    <property type="match status" value="1"/>
</dbReference>
<dbReference type="SUPFAM" id="SSF51395">
    <property type="entry name" value="FMN-linked oxidoreductases"/>
    <property type="match status" value="1"/>
</dbReference>
<evidence type="ECO:0000259" key="4">
    <source>
        <dbReference type="Pfam" id="PF01645"/>
    </source>
</evidence>
<name>A0A848J3W9_9BACT</name>
<dbReference type="Proteomes" id="UP000559010">
    <property type="component" value="Unassembled WGS sequence"/>
</dbReference>
<reference evidence="5 6" key="1">
    <citation type="submission" date="2020-04" db="EMBL/GenBank/DDBJ databases">
        <title>Flammeovirgaceae bacterium KN852 isolated from deep sea.</title>
        <authorList>
            <person name="Zhang D.-C."/>
        </authorList>
    </citation>
    <scope>NUCLEOTIDE SEQUENCE [LARGE SCALE GENOMIC DNA]</scope>
    <source>
        <strain evidence="5 6">KN852</strain>
    </source>
</reference>
<dbReference type="Gene3D" id="3.20.20.70">
    <property type="entry name" value="Aldolase class I"/>
    <property type="match status" value="1"/>
</dbReference>
<dbReference type="PANTHER" id="PTHR43819:SF1">
    <property type="entry name" value="ARCHAEAL-TYPE GLUTAMATE SYNTHASE [NADPH]"/>
    <property type="match status" value="1"/>
</dbReference>
<dbReference type="Pfam" id="PF01645">
    <property type="entry name" value="Glu_synthase"/>
    <property type="match status" value="1"/>
</dbReference>
<feature type="domain" description="Glutamate synthase" evidence="4">
    <location>
        <begin position="153"/>
        <end position="473"/>
    </location>
</feature>
<dbReference type="RefSeq" id="WP_169684049.1">
    <property type="nucleotide sequence ID" value="NZ_JABBNU010000010.1"/>
</dbReference>
<keyword evidence="3" id="KW-0472">Membrane</keyword>
<comment type="similarity">
    <text evidence="1 2">Belongs to the glutamate synthase family.</text>
</comment>
<keyword evidence="3" id="KW-1133">Transmembrane helix</keyword>
<dbReference type="InterPro" id="IPR013785">
    <property type="entry name" value="Aldolase_TIM"/>
</dbReference>
<feature type="transmembrane region" description="Helical" evidence="3">
    <location>
        <begin position="5"/>
        <end position="22"/>
    </location>
</feature>
<organism evidence="5 6">
    <name type="scientific">Marinigracilibium pacificum</name>
    <dbReference type="NCBI Taxonomy" id="2729599"/>
    <lineage>
        <taxon>Bacteria</taxon>
        <taxon>Pseudomonadati</taxon>
        <taxon>Bacteroidota</taxon>
        <taxon>Cytophagia</taxon>
        <taxon>Cytophagales</taxon>
        <taxon>Flammeovirgaceae</taxon>
        <taxon>Marinigracilibium</taxon>
    </lineage>
</organism>